<evidence type="ECO:0000313" key="3">
    <source>
        <dbReference type="Proteomes" id="UP000029226"/>
    </source>
</evidence>
<organism evidence="2 3">
    <name type="scientific">Nonlabens ulvanivorans</name>
    <name type="common">Persicivirga ulvanivorans</name>
    <dbReference type="NCBI Taxonomy" id="906888"/>
    <lineage>
        <taxon>Bacteria</taxon>
        <taxon>Pseudomonadati</taxon>
        <taxon>Bacteroidota</taxon>
        <taxon>Flavobacteriia</taxon>
        <taxon>Flavobacteriales</taxon>
        <taxon>Flavobacteriaceae</taxon>
        <taxon>Nonlabens</taxon>
    </lineage>
</organism>
<dbReference type="Proteomes" id="UP000029226">
    <property type="component" value="Unassembled WGS sequence"/>
</dbReference>
<gene>
    <name evidence="2" type="ORF">JCM19314_2540</name>
</gene>
<reference evidence="2 3" key="1">
    <citation type="journal article" date="2014" name="Genome Announc.">
        <title>Draft Genome Sequences of Marine Flavobacterium Nonlabens Strains NR17, NR24, NR27, NR32, NR33, and Ara13.</title>
        <authorList>
            <person name="Nakanishi M."/>
            <person name="Meirelles P."/>
            <person name="Suzuki R."/>
            <person name="Takatani N."/>
            <person name="Mino S."/>
            <person name="Suda W."/>
            <person name="Oshima K."/>
            <person name="Hattori M."/>
            <person name="Ohkuma M."/>
            <person name="Hosokawa M."/>
            <person name="Miyashita K."/>
            <person name="Thompson F.L."/>
            <person name="Niwa A."/>
            <person name="Sawabe T."/>
            <person name="Sawabe T."/>
        </authorList>
    </citation>
    <scope>NUCLEOTIDE SEQUENCE [LARGE SCALE GENOMIC DNA]</scope>
    <source>
        <strain evidence="3">JCM19314</strain>
    </source>
</reference>
<keyword evidence="1" id="KW-0812">Transmembrane</keyword>
<evidence type="ECO:0000256" key="1">
    <source>
        <dbReference type="SAM" id="Phobius"/>
    </source>
</evidence>
<feature type="transmembrane region" description="Helical" evidence="1">
    <location>
        <begin position="116"/>
        <end position="136"/>
    </location>
</feature>
<name>A0A090Q622_NONUL</name>
<feature type="transmembrane region" description="Helical" evidence="1">
    <location>
        <begin position="38"/>
        <end position="58"/>
    </location>
</feature>
<proteinExistence type="predicted"/>
<protein>
    <submittedName>
        <fullName evidence="2">Uncharacterized protein</fullName>
    </submittedName>
</protein>
<dbReference type="AlphaFoldDB" id="A0A090Q622"/>
<feature type="transmembrane region" description="Helical" evidence="1">
    <location>
        <begin position="148"/>
        <end position="172"/>
    </location>
</feature>
<keyword evidence="1" id="KW-1133">Transmembrane helix</keyword>
<dbReference type="EMBL" id="BBMM01000001">
    <property type="protein sequence ID" value="GAK98509.1"/>
    <property type="molecule type" value="Genomic_DNA"/>
</dbReference>
<accession>A0A090Q622</accession>
<feature type="transmembrane region" description="Helical" evidence="1">
    <location>
        <begin position="64"/>
        <end position="82"/>
    </location>
</feature>
<sequence>MDNDILNKVWNENKSSHTIPEPSSIIAKANQQRRKQNIGLIVMGITVLILITYATLYLPNSFNSFSLGLTLMVASMLVRIIIEMYSKLQKASKLASMDAKTYNLYLKRYYKWRMKINYILTPVCFAIYCYGLYLLFPYFKNEFSNGFYIYLIVSAVISLIVIGGAIIINQIIKETRFLRLLKR</sequence>
<keyword evidence="1" id="KW-0472">Membrane</keyword>
<comment type="caution">
    <text evidence="2">The sequence shown here is derived from an EMBL/GenBank/DDBJ whole genome shotgun (WGS) entry which is preliminary data.</text>
</comment>
<evidence type="ECO:0000313" key="2">
    <source>
        <dbReference type="EMBL" id="GAK98509.1"/>
    </source>
</evidence>